<comment type="caution">
    <text evidence="11">The sequence shown here is derived from an EMBL/GenBank/DDBJ whole genome shotgun (WGS) entry which is preliminary data.</text>
</comment>
<evidence type="ECO:0000256" key="4">
    <source>
        <dbReference type="ARBA" id="ARBA00023110"/>
    </source>
</evidence>
<dbReference type="Gene3D" id="1.10.4030.10">
    <property type="entry name" value="Porin chaperone SurA, peptide-binding domain"/>
    <property type="match status" value="1"/>
</dbReference>
<dbReference type="InterPro" id="IPR027304">
    <property type="entry name" value="Trigger_fact/SurA_dom_sf"/>
</dbReference>
<proteinExistence type="predicted"/>
<dbReference type="PANTHER" id="PTHR47637:SF1">
    <property type="entry name" value="CHAPERONE SURA"/>
    <property type="match status" value="1"/>
</dbReference>
<dbReference type="Gene3D" id="3.10.50.40">
    <property type="match status" value="1"/>
</dbReference>
<keyword evidence="4 9" id="KW-0697">Rotamase</keyword>
<dbReference type="InterPro" id="IPR023058">
    <property type="entry name" value="PPIase_PpiC_CS"/>
</dbReference>
<protein>
    <recommendedName>
        <fullName evidence="1">Parvulin-like PPIase</fullName>
    </recommendedName>
    <alternativeName>
        <fullName evidence="7">Peptidyl-prolyl cis-trans isomerase plp</fullName>
    </alternativeName>
    <alternativeName>
        <fullName evidence="8">Rotamase plp</fullName>
    </alternativeName>
</protein>
<dbReference type="Pfam" id="PF09312">
    <property type="entry name" value="SurA_N"/>
    <property type="match status" value="1"/>
</dbReference>
<reference evidence="11" key="2">
    <citation type="submission" date="2020-09" db="EMBL/GenBank/DDBJ databases">
        <authorList>
            <person name="Sun Q."/>
            <person name="Zhou Y."/>
        </authorList>
    </citation>
    <scope>NUCLEOTIDE SEQUENCE</scope>
    <source>
        <strain evidence="11">CGMCC 1.15254</strain>
    </source>
</reference>
<evidence type="ECO:0000256" key="5">
    <source>
        <dbReference type="ARBA" id="ARBA00023186"/>
    </source>
</evidence>
<dbReference type="PROSITE" id="PS50198">
    <property type="entry name" value="PPIC_PPIASE_2"/>
    <property type="match status" value="1"/>
</dbReference>
<evidence type="ECO:0000256" key="2">
    <source>
        <dbReference type="ARBA" id="ARBA00022729"/>
    </source>
</evidence>
<dbReference type="InterPro" id="IPR046357">
    <property type="entry name" value="PPIase_dom_sf"/>
</dbReference>
<dbReference type="EMBL" id="BMHV01000007">
    <property type="protein sequence ID" value="GGF60194.1"/>
    <property type="molecule type" value="Genomic_DNA"/>
</dbReference>
<evidence type="ECO:0000256" key="3">
    <source>
        <dbReference type="ARBA" id="ARBA00022764"/>
    </source>
</evidence>
<evidence type="ECO:0000256" key="6">
    <source>
        <dbReference type="ARBA" id="ARBA00023235"/>
    </source>
</evidence>
<dbReference type="GO" id="GO:0003755">
    <property type="term" value="F:peptidyl-prolyl cis-trans isomerase activity"/>
    <property type="evidence" value="ECO:0007669"/>
    <property type="project" value="UniProtKB-KW"/>
</dbReference>
<keyword evidence="5" id="KW-0143">Chaperone</keyword>
<evidence type="ECO:0000256" key="8">
    <source>
        <dbReference type="ARBA" id="ARBA00031484"/>
    </source>
</evidence>
<dbReference type="InterPro" id="IPR015391">
    <property type="entry name" value="SurA_N"/>
</dbReference>
<feature type="domain" description="PpiC" evidence="10">
    <location>
        <begin position="144"/>
        <end position="242"/>
    </location>
</feature>
<dbReference type="SUPFAM" id="SSF54534">
    <property type="entry name" value="FKBP-like"/>
    <property type="match status" value="2"/>
</dbReference>
<sequence length="395" mass="43991">MRIAAVVNDDIISELDIAQRVRLTMATTRMPNTPEVQKSLAANLLRVMIDERLKMQEAERLEIEVTDKEVDQALERYARTQRIRDGQLDGFLQSLGIDREVLADQARAELGWSTVISRTAGNRISVSEEEIDKALAEKNANKGKPEYLYSEIYLPVDSPSQEETALQMADSLIGHIKSGSPFDSLARDFSQSASAPEGGALGWVQTGHIDPKIEAALIPMKEGDYSNPIRTSSGFFIVKLHEKRLAGVEERDELLDIAQVILPVAPDATPEVWAARNTKASTIAHQARSCENLVEIGKQVDGANAGILNQLKLSNMPEDIRNTLLPMSANQITTLEQKKGAVLVLMICNRAPVPAIPEVTIRNDLKRELRMEKINRESRRQLQTLRRNAFVDIRL</sequence>
<evidence type="ECO:0000256" key="9">
    <source>
        <dbReference type="PROSITE-ProRule" id="PRU00278"/>
    </source>
</evidence>
<gene>
    <name evidence="11" type="ORF">GCM10011332_12360</name>
</gene>
<dbReference type="InterPro" id="IPR000297">
    <property type="entry name" value="PPIase_PpiC"/>
</dbReference>
<dbReference type="Pfam" id="PF13616">
    <property type="entry name" value="Rotamase_3"/>
    <property type="match status" value="1"/>
</dbReference>
<evidence type="ECO:0000313" key="11">
    <source>
        <dbReference type="EMBL" id="GGF60194.1"/>
    </source>
</evidence>
<evidence type="ECO:0000259" key="10">
    <source>
        <dbReference type="PROSITE" id="PS50198"/>
    </source>
</evidence>
<dbReference type="AlphaFoldDB" id="A0A917BXK8"/>
<keyword evidence="12" id="KW-1185">Reference proteome</keyword>
<evidence type="ECO:0000313" key="12">
    <source>
        <dbReference type="Proteomes" id="UP000632498"/>
    </source>
</evidence>
<dbReference type="PANTHER" id="PTHR47637">
    <property type="entry name" value="CHAPERONE SURA"/>
    <property type="match status" value="1"/>
</dbReference>
<evidence type="ECO:0000256" key="1">
    <source>
        <dbReference type="ARBA" id="ARBA00018370"/>
    </source>
</evidence>
<organism evidence="11 12">
    <name type="scientific">Terasakiella brassicae</name>
    <dbReference type="NCBI Taxonomy" id="1634917"/>
    <lineage>
        <taxon>Bacteria</taxon>
        <taxon>Pseudomonadati</taxon>
        <taxon>Pseudomonadota</taxon>
        <taxon>Alphaproteobacteria</taxon>
        <taxon>Rhodospirillales</taxon>
        <taxon>Terasakiellaceae</taxon>
        <taxon>Terasakiella</taxon>
    </lineage>
</organism>
<keyword evidence="6 9" id="KW-0413">Isomerase</keyword>
<dbReference type="Proteomes" id="UP000632498">
    <property type="component" value="Unassembled WGS sequence"/>
</dbReference>
<reference evidence="11" key="1">
    <citation type="journal article" date="2014" name="Int. J. Syst. Evol. Microbiol.">
        <title>Complete genome sequence of Corynebacterium casei LMG S-19264T (=DSM 44701T), isolated from a smear-ripened cheese.</title>
        <authorList>
            <consortium name="US DOE Joint Genome Institute (JGI-PGF)"/>
            <person name="Walter F."/>
            <person name="Albersmeier A."/>
            <person name="Kalinowski J."/>
            <person name="Ruckert C."/>
        </authorList>
    </citation>
    <scope>NUCLEOTIDE SEQUENCE</scope>
    <source>
        <strain evidence="11">CGMCC 1.15254</strain>
    </source>
</reference>
<dbReference type="PROSITE" id="PS01096">
    <property type="entry name" value="PPIC_PPIASE_1"/>
    <property type="match status" value="1"/>
</dbReference>
<keyword evidence="2" id="KW-0732">Signal</keyword>
<accession>A0A917BXK8</accession>
<evidence type="ECO:0000256" key="7">
    <source>
        <dbReference type="ARBA" id="ARBA00030642"/>
    </source>
</evidence>
<keyword evidence="3" id="KW-0574">Periplasm</keyword>
<dbReference type="SUPFAM" id="SSF109998">
    <property type="entry name" value="Triger factor/SurA peptide-binding domain-like"/>
    <property type="match status" value="1"/>
</dbReference>
<name>A0A917BXK8_9PROT</name>
<dbReference type="InterPro" id="IPR050280">
    <property type="entry name" value="OMP_Chaperone_SurA"/>
</dbReference>